<sequence>MSSKFQESVEPANDDTIQCLIFSPKLGSDLSVWEDLCRQLNNSINIITKDYIWHRDEFQVYTPIIENSITGLPNHLCSTTCFGDNLEDEWFIVHVILEISKQYRDLIIQMKDSDGDFLLIEAANCLQSWANPANTENRVFIYDNQIHIIPPELAALDTKLELPNALRIIYETPQLTLASNEIQHTILNRIGNYPDKINEQIHKAVVKLPSDLAALLTLKPSLVAPIVDAYCNHDIIDAKCCKNIDLGNCVTVEVKFTKFLYATLIHSKLINFAKQHIQKENDKKNVLGLKLLCGYQMIMNKVSETNIYSTKEYDRFLNNLKKNGYFKNNIENSKEYNHLLEKAQQYFSIVECPISSNVSVKISELLASNDFARVKTSLESMTSVEQLDYVEDNEDWLNIRPEQLNELLQTRYGKKSKLKSDDYVTSQKITEELSSFLRQTTDFEGIEQDSKEVPEQENIEFEPDQFVSCIEKMLKMLSTGGKEDNGSESSEDDFDDMIYEDDENDDDDDDCDRELQAKLQSDPTETLKDNRTILGNIIQSMKEEKASTGPASTLMRSLGVSKSELLDSDDD</sequence>
<evidence type="ECO:0000313" key="2">
    <source>
        <dbReference type="Proteomes" id="UP001231649"/>
    </source>
</evidence>
<evidence type="ECO:0000313" key="1">
    <source>
        <dbReference type="EMBL" id="KAJ8716100.1"/>
    </source>
</evidence>
<dbReference type="EMBL" id="CM056780">
    <property type="protein sequence ID" value="KAJ8716100.1"/>
    <property type="molecule type" value="Genomic_DNA"/>
</dbReference>
<gene>
    <name evidence="1" type="ORF">PYW08_013385</name>
</gene>
<organism evidence="1 2">
    <name type="scientific">Mythimna loreyi</name>
    <dbReference type="NCBI Taxonomy" id="667449"/>
    <lineage>
        <taxon>Eukaryota</taxon>
        <taxon>Metazoa</taxon>
        <taxon>Ecdysozoa</taxon>
        <taxon>Arthropoda</taxon>
        <taxon>Hexapoda</taxon>
        <taxon>Insecta</taxon>
        <taxon>Pterygota</taxon>
        <taxon>Neoptera</taxon>
        <taxon>Endopterygota</taxon>
        <taxon>Lepidoptera</taxon>
        <taxon>Glossata</taxon>
        <taxon>Ditrysia</taxon>
        <taxon>Noctuoidea</taxon>
        <taxon>Noctuidae</taxon>
        <taxon>Noctuinae</taxon>
        <taxon>Hadenini</taxon>
        <taxon>Mythimna</taxon>
    </lineage>
</organism>
<reference evidence="1" key="1">
    <citation type="submission" date="2023-03" db="EMBL/GenBank/DDBJ databases">
        <title>Chromosome-level genomes of two armyworms, Mythimna separata and Mythimna loreyi, provide insights into the biosynthesis and reception of sex pheromones.</title>
        <authorList>
            <person name="Zhao H."/>
        </authorList>
    </citation>
    <scope>NUCLEOTIDE SEQUENCE</scope>
    <source>
        <strain evidence="1">BeijingLab</strain>
    </source>
</reference>
<accession>A0ACC2QHE3</accession>
<proteinExistence type="predicted"/>
<dbReference type="Proteomes" id="UP001231649">
    <property type="component" value="Chromosome 4"/>
</dbReference>
<comment type="caution">
    <text evidence="1">The sequence shown here is derived from an EMBL/GenBank/DDBJ whole genome shotgun (WGS) entry which is preliminary data.</text>
</comment>
<name>A0ACC2QHE3_9NEOP</name>
<protein>
    <submittedName>
        <fullName evidence="1">Uncharacterized protein</fullName>
    </submittedName>
</protein>
<keyword evidence="2" id="KW-1185">Reference proteome</keyword>